<keyword evidence="2" id="KW-1185">Reference proteome</keyword>
<evidence type="ECO:0000313" key="1">
    <source>
        <dbReference type="EMBL" id="CAG7646964.1"/>
    </source>
</evidence>
<reference evidence="1 2" key="1">
    <citation type="submission" date="2021-06" db="EMBL/GenBank/DDBJ databases">
        <authorList>
            <person name="Criscuolo A."/>
        </authorList>
    </citation>
    <scope>NUCLEOTIDE SEQUENCE [LARGE SCALE GENOMIC DNA]</scope>
    <source>
        <strain evidence="2">CIP 111802</strain>
    </source>
</reference>
<evidence type="ECO:0000313" key="2">
    <source>
        <dbReference type="Proteomes" id="UP000730618"/>
    </source>
</evidence>
<name>A0ABM8VKU0_9BACL</name>
<dbReference type="EMBL" id="CAJVCE010000010">
    <property type="protein sequence ID" value="CAG7646964.1"/>
    <property type="molecule type" value="Genomic_DNA"/>
</dbReference>
<sequence length="62" mass="6607">MRLVNVNAALSAVNGGDLLKQAIGITLLDTMKDVQTAQAATLLRDFAAAQHPYLGKSLDIRI</sequence>
<accession>A0ABM8VKU0</accession>
<comment type="caution">
    <text evidence="1">The sequence shown here is derived from an EMBL/GenBank/DDBJ whole genome shotgun (WGS) entry which is preliminary data.</text>
</comment>
<dbReference type="RefSeq" id="WP_218100161.1">
    <property type="nucleotide sequence ID" value="NZ_CAJVCE010000010.1"/>
</dbReference>
<organism evidence="1 2">
    <name type="scientific">Paenibacillus allorhizosphaerae</name>
    <dbReference type="NCBI Taxonomy" id="2849866"/>
    <lineage>
        <taxon>Bacteria</taxon>
        <taxon>Bacillati</taxon>
        <taxon>Bacillota</taxon>
        <taxon>Bacilli</taxon>
        <taxon>Bacillales</taxon>
        <taxon>Paenibacillaceae</taxon>
        <taxon>Paenibacillus</taxon>
    </lineage>
</organism>
<evidence type="ECO:0008006" key="3">
    <source>
        <dbReference type="Google" id="ProtNLM"/>
    </source>
</evidence>
<proteinExistence type="predicted"/>
<protein>
    <recommendedName>
        <fullName evidence="3">Motility protein</fullName>
    </recommendedName>
</protein>
<gene>
    <name evidence="1" type="ORF">PAECIP111802_03875</name>
</gene>
<dbReference type="Proteomes" id="UP000730618">
    <property type="component" value="Unassembled WGS sequence"/>
</dbReference>